<evidence type="ECO:0000313" key="4">
    <source>
        <dbReference type="Proteomes" id="UP000001542"/>
    </source>
</evidence>
<sequence length="376" mass="43036">MDDDIELFILFTERSDFDKDTLLYSALYPHENRLECNLLELCCYHGAVNCFKLLISKFNSYITLKCLKFSFLGGNPDIMYECLKKQKPDDDCMKYAIISHNIDFITFLMNEHNIEIEIEYCCIYHNIQAFFVYLDQTNDINRFFSHSPCFGIQSLCEYFLSHGADINAKDDLISGITPLHIAADYNYNEIAEYLISQGADINSQDSNGWNPLHYASMNNKIETAEFFITHCIDINANDNNGDTALHWASNGIRKEMTELLILNGTDVNLKDNRGRTALFIAIENERKEIVELLISHGSNINEQDVHGYTPLHLAAINNLVEIAEILISHGSDKNIRDYHNKTALSYAYENDFTDVIKLIMASEKHSNGKKVCCLLI</sequence>
<keyword evidence="4" id="KW-1185">Reference proteome</keyword>
<dbReference type="VEuPathDB" id="TrichDB:TVAGG3_0264420"/>
<dbReference type="OrthoDB" id="439236at2759"/>
<dbReference type="SMR" id="A2DBW5"/>
<dbReference type="PROSITE" id="PS50297">
    <property type="entry name" value="ANK_REP_REGION"/>
    <property type="match status" value="5"/>
</dbReference>
<dbReference type="KEGG" id="tva:5467553"/>
<feature type="repeat" description="ANK" evidence="1">
    <location>
        <begin position="174"/>
        <end position="206"/>
    </location>
</feature>
<dbReference type="RefSeq" id="XP_001582992.1">
    <property type="nucleotide sequence ID" value="XM_001582942.1"/>
</dbReference>
<dbReference type="Pfam" id="PF12796">
    <property type="entry name" value="Ank_2"/>
    <property type="match status" value="2"/>
</dbReference>
<accession>A2DBW5</accession>
<dbReference type="InterPro" id="IPR036770">
    <property type="entry name" value="Ankyrin_rpt-contain_sf"/>
</dbReference>
<dbReference type="InParanoid" id="A2DBW5"/>
<gene>
    <name evidence="3" type="ORF">TVAG_456410</name>
</gene>
<organism evidence="3 4">
    <name type="scientific">Trichomonas vaginalis (strain ATCC PRA-98 / G3)</name>
    <dbReference type="NCBI Taxonomy" id="412133"/>
    <lineage>
        <taxon>Eukaryota</taxon>
        <taxon>Metamonada</taxon>
        <taxon>Parabasalia</taxon>
        <taxon>Trichomonadida</taxon>
        <taxon>Trichomonadidae</taxon>
        <taxon>Trichomonas</taxon>
    </lineage>
</organism>
<evidence type="ECO:0000259" key="2">
    <source>
        <dbReference type="Pfam" id="PF11929"/>
    </source>
</evidence>
<feature type="repeat" description="ANK" evidence="1">
    <location>
        <begin position="240"/>
        <end position="272"/>
    </location>
</feature>
<keyword evidence="1" id="KW-0040">ANK repeat</keyword>
<dbReference type="VEuPathDB" id="TrichDB:TVAG_456410"/>
<feature type="repeat" description="ANK" evidence="1">
    <location>
        <begin position="207"/>
        <end position="239"/>
    </location>
</feature>
<evidence type="ECO:0000313" key="3">
    <source>
        <dbReference type="EMBL" id="EAY22006.1"/>
    </source>
</evidence>
<dbReference type="EMBL" id="DS113186">
    <property type="protein sequence ID" value="EAY22006.1"/>
    <property type="molecule type" value="Genomic_DNA"/>
</dbReference>
<feature type="repeat" description="ANK" evidence="1">
    <location>
        <begin position="306"/>
        <end position="338"/>
    </location>
</feature>
<dbReference type="PROSITE" id="PS50088">
    <property type="entry name" value="ANK_REPEAT"/>
    <property type="match status" value="5"/>
</dbReference>
<evidence type="ECO:0000256" key="1">
    <source>
        <dbReference type="PROSITE-ProRule" id="PRU00023"/>
    </source>
</evidence>
<dbReference type="Pfam" id="PF11929">
    <property type="entry name" value="DUF3447"/>
    <property type="match status" value="1"/>
</dbReference>
<dbReference type="SMART" id="SM00248">
    <property type="entry name" value="ANK"/>
    <property type="match status" value="8"/>
</dbReference>
<protein>
    <submittedName>
        <fullName evidence="3">Ankyrin repeat protein, putative</fullName>
    </submittedName>
</protein>
<feature type="domain" description="DUF3447" evidence="2">
    <location>
        <begin position="58"/>
        <end position="133"/>
    </location>
</feature>
<feature type="repeat" description="ANK" evidence="1">
    <location>
        <begin position="273"/>
        <end position="305"/>
    </location>
</feature>
<dbReference type="PANTHER" id="PTHR24182">
    <property type="entry name" value="ANKYRIN REPEAT AND SOCS BOX CONTAINING 4"/>
    <property type="match status" value="1"/>
</dbReference>
<dbReference type="AlphaFoldDB" id="A2DBW5"/>
<dbReference type="InterPro" id="IPR020683">
    <property type="entry name" value="DUF3447"/>
</dbReference>
<dbReference type="eggNOG" id="KOG4177">
    <property type="taxonomic scope" value="Eukaryota"/>
</dbReference>
<reference evidence="3" key="1">
    <citation type="submission" date="2006-10" db="EMBL/GenBank/DDBJ databases">
        <authorList>
            <person name="Amadeo P."/>
            <person name="Zhao Q."/>
            <person name="Wortman J."/>
            <person name="Fraser-Liggett C."/>
            <person name="Carlton J."/>
        </authorList>
    </citation>
    <scope>NUCLEOTIDE SEQUENCE</scope>
    <source>
        <strain evidence="3">G3</strain>
    </source>
</reference>
<dbReference type="Gene3D" id="1.25.40.20">
    <property type="entry name" value="Ankyrin repeat-containing domain"/>
    <property type="match status" value="1"/>
</dbReference>
<dbReference type="PRINTS" id="PR01415">
    <property type="entry name" value="ANKYRIN"/>
</dbReference>
<dbReference type="SUPFAM" id="SSF48403">
    <property type="entry name" value="Ankyrin repeat"/>
    <property type="match status" value="1"/>
</dbReference>
<proteinExistence type="predicted"/>
<reference evidence="3" key="2">
    <citation type="journal article" date="2007" name="Science">
        <title>Draft genome sequence of the sexually transmitted pathogen Trichomonas vaginalis.</title>
        <authorList>
            <person name="Carlton J.M."/>
            <person name="Hirt R.P."/>
            <person name="Silva J.C."/>
            <person name="Delcher A.L."/>
            <person name="Schatz M."/>
            <person name="Zhao Q."/>
            <person name="Wortman J.R."/>
            <person name="Bidwell S.L."/>
            <person name="Alsmark U.C.M."/>
            <person name="Besteiro S."/>
            <person name="Sicheritz-Ponten T."/>
            <person name="Noel C.J."/>
            <person name="Dacks J.B."/>
            <person name="Foster P.G."/>
            <person name="Simillion C."/>
            <person name="Van de Peer Y."/>
            <person name="Miranda-Saavedra D."/>
            <person name="Barton G.J."/>
            <person name="Westrop G.D."/>
            <person name="Mueller S."/>
            <person name="Dessi D."/>
            <person name="Fiori P.L."/>
            <person name="Ren Q."/>
            <person name="Paulsen I."/>
            <person name="Zhang H."/>
            <person name="Bastida-Corcuera F.D."/>
            <person name="Simoes-Barbosa A."/>
            <person name="Brown M.T."/>
            <person name="Hayes R.D."/>
            <person name="Mukherjee M."/>
            <person name="Okumura C.Y."/>
            <person name="Schneider R."/>
            <person name="Smith A.J."/>
            <person name="Vanacova S."/>
            <person name="Villalvazo M."/>
            <person name="Haas B.J."/>
            <person name="Pertea M."/>
            <person name="Feldblyum T.V."/>
            <person name="Utterback T.R."/>
            <person name="Shu C.L."/>
            <person name="Osoegawa K."/>
            <person name="de Jong P.J."/>
            <person name="Hrdy I."/>
            <person name="Horvathova L."/>
            <person name="Zubacova Z."/>
            <person name="Dolezal P."/>
            <person name="Malik S.B."/>
            <person name="Logsdon J.M. Jr."/>
            <person name="Henze K."/>
            <person name="Gupta A."/>
            <person name="Wang C.C."/>
            <person name="Dunne R.L."/>
            <person name="Upcroft J.A."/>
            <person name="Upcroft P."/>
            <person name="White O."/>
            <person name="Salzberg S.L."/>
            <person name="Tang P."/>
            <person name="Chiu C.-H."/>
            <person name="Lee Y.-S."/>
            <person name="Embley T.M."/>
            <person name="Coombs G.H."/>
            <person name="Mottram J.C."/>
            <person name="Tachezy J."/>
            <person name="Fraser-Liggett C.M."/>
            <person name="Johnson P.J."/>
        </authorList>
    </citation>
    <scope>NUCLEOTIDE SEQUENCE [LARGE SCALE GENOMIC DNA]</scope>
    <source>
        <strain evidence="3">G3</strain>
    </source>
</reference>
<name>A2DBW5_TRIV3</name>
<dbReference type="Proteomes" id="UP000001542">
    <property type="component" value="Unassembled WGS sequence"/>
</dbReference>
<dbReference type="STRING" id="5722.A2DBW5"/>
<dbReference type="PANTHER" id="PTHR24182:SF13">
    <property type="entry name" value="LD18443P"/>
    <property type="match status" value="1"/>
</dbReference>
<dbReference type="InterPro" id="IPR002110">
    <property type="entry name" value="Ankyrin_rpt"/>
</dbReference>